<keyword evidence="1" id="KW-0472">Membrane</keyword>
<evidence type="ECO:0000313" key="3">
    <source>
        <dbReference type="Proteomes" id="UP000758603"/>
    </source>
</evidence>
<dbReference type="AlphaFoldDB" id="A0A9P8UIM2"/>
<reference evidence="2" key="1">
    <citation type="journal article" date="2021" name="Nat. Commun.">
        <title>Genetic determinants of endophytism in the Arabidopsis root mycobiome.</title>
        <authorList>
            <person name="Mesny F."/>
            <person name="Miyauchi S."/>
            <person name="Thiergart T."/>
            <person name="Pickel B."/>
            <person name="Atanasova L."/>
            <person name="Karlsson M."/>
            <person name="Huettel B."/>
            <person name="Barry K.W."/>
            <person name="Haridas S."/>
            <person name="Chen C."/>
            <person name="Bauer D."/>
            <person name="Andreopoulos W."/>
            <person name="Pangilinan J."/>
            <person name="LaButti K."/>
            <person name="Riley R."/>
            <person name="Lipzen A."/>
            <person name="Clum A."/>
            <person name="Drula E."/>
            <person name="Henrissat B."/>
            <person name="Kohler A."/>
            <person name="Grigoriev I.V."/>
            <person name="Martin F.M."/>
            <person name="Hacquard S."/>
        </authorList>
    </citation>
    <scope>NUCLEOTIDE SEQUENCE</scope>
    <source>
        <strain evidence="2">MPI-SDFR-AT-0073</strain>
    </source>
</reference>
<evidence type="ECO:0000256" key="1">
    <source>
        <dbReference type="SAM" id="Phobius"/>
    </source>
</evidence>
<comment type="caution">
    <text evidence="2">The sequence shown here is derived from an EMBL/GenBank/DDBJ whole genome shotgun (WGS) entry which is preliminary data.</text>
</comment>
<keyword evidence="1" id="KW-1133">Transmembrane helix</keyword>
<dbReference type="OrthoDB" id="4771457at2759"/>
<evidence type="ECO:0000313" key="2">
    <source>
        <dbReference type="EMBL" id="KAH6652871.1"/>
    </source>
</evidence>
<sequence>MLQRVRIRPLPASRLLSSRSQFSEPIHNFRARPSQVQLPQPRAGRHFHYDPHAVVFQLPLKTRLKYMAYGALSLIALGGSYLTWQLYGLYGQRNELEEELKDAVGKLRAFNEEFARGFSQARATSDHHALRQLTFDLARRSLADTETEQLPPHIVEFGELPGLPFDDPRSGRELVPREDTLILLEKDELDRIATCHVAVNLELDDVYRGLADPKPEPDADKLLEILRRVGDQIELWRRQGRLFEDHTGEIDLVILLGFREKNWALEYAAGHWNSLAGPGSIVEQSESIVRAEEMLAVMSKDNKGFFRRR</sequence>
<dbReference type="GeneID" id="70129075"/>
<name>A0A9P8UIM2_9PEZI</name>
<protein>
    <submittedName>
        <fullName evidence="2">Uncharacterized protein</fullName>
    </submittedName>
</protein>
<feature type="transmembrane region" description="Helical" evidence="1">
    <location>
        <begin position="66"/>
        <end position="87"/>
    </location>
</feature>
<accession>A0A9P8UIM2</accession>
<gene>
    <name evidence="2" type="ORF">BKA67DRAFT_536583</name>
</gene>
<dbReference type="EMBL" id="JAGPXC010000005">
    <property type="protein sequence ID" value="KAH6652871.1"/>
    <property type="molecule type" value="Genomic_DNA"/>
</dbReference>
<organism evidence="2 3">
    <name type="scientific">Truncatella angustata</name>
    <dbReference type="NCBI Taxonomy" id="152316"/>
    <lineage>
        <taxon>Eukaryota</taxon>
        <taxon>Fungi</taxon>
        <taxon>Dikarya</taxon>
        <taxon>Ascomycota</taxon>
        <taxon>Pezizomycotina</taxon>
        <taxon>Sordariomycetes</taxon>
        <taxon>Xylariomycetidae</taxon>
        <taxon>Amphisphaeriales</taxon>
        <taxon>Sporocadaceae</taxon>
        <taxon>Truncatella</taxon>
    </lineage>
</organism>
<dbReference type="Proteomes" id="UP000758603">
    <property type="component" value="Unassembled WGS sequence"/>
</dbReference>
<keyword evidence="1" id="KW-0812">Transmembrane</keyword>
<dbReference type="RefSeq" id="XP_045957148.1">
    <property type="nucleotide sequence ID" value="XM_046100183.1"/>
</dbReference>
<keyword evidence="3" id="KW-1185">Reference proteome</keyword>
<proteinExistence type="predicted"/>